<feature type="compositionally biased region" description="Basic and acidic residues" evidence="1">
    <location>
        <begin position="354"/>
        <end position="368"/>
    </location>
</feature>
<proteinExistence type="predicted"/>
<keyword evidence="3" id="KW-1185">Reference proteome</keyword>
<evidence type="ECO:0000256" key="1">
    <source>
        <dbReference type="SAM" id="MobiDB-lite"/>
    </source>
</evidence>
<dbReference type="InterPro" id="IPR026876">
    <property type="entry name" value="Fn3_assoc_repeat"/>
</dbReference>
<dbReference type="OMA" id="GFAHIRS"/>
<dbReference type="AlphaFoldDB" id="A0A3P8TCY1"/>
<evidence type="ECO:0000313" key="2">
    <source>
        <dbReference type="Ensembl" id="ENSAPEP00000021342.1"/>
    </source>
</evidence>
<dbReference type="Ensembl" id="ENSAPET00000021908.1">
    <property type="protein sequence ID" value="ENSAPEP00000021342.1"/>
    <property type="gene ID" value="ENSAPEG00000015216.1"/>
</dbReference>
<dbReference type="SUPFAM" id="SSF48403">
    <property type="entry name" value="Ankyrin repeat"/>
    <property type="match status" value="1"/>
</dbReference>
<accession>A0A3P8TCY1</accession>
<feature type="region of interest" description="Disordered" evidence="1">
    <location>
        <begin position="354"/>
        <end position="375"/>
    </location>
</feature>
<dbReference type="GeneTree" id="ENSGT00390000000549"/>
<dbReference type="Proteomes" id="UP000265080">
    <property type="component" value="Chromosome 3"/>
</dbReference>
<reference evidence="2" key="3">
    <citation type="submission" date="2025-09" db="UniProtKB">
        <authorList>
            <consortium name="Ensembl"/>
        </authorList>
    </citation>
    <scope>IDENTIFICATION</scope>
</reference>
<evidence type="ECO:0000313" key="3">
    <source>
        <dbReference type="Proteomes" id="UP000265080"/>
    </source>
</evidence>
<protein>
    <submittedName>
        <fullName evidence="2">Double zinc ribbon and ankyrin repeat domains 1</fullName>
    </submittedName>
</protein>
<dbReference type="InterPro" id="IPR036770">
    <property type="entry name" value="Ankyrin_rpt-contain_sf"/>
</dbReference>
<dbReference type="Gene3D" id="1.25.40.20">
    <property type="entry name" value="Ankyrin repeat-containing domain"/>
    <property type="match status" value="1"/>
</dbReference>
<organism evidence="2 3">
    <name type="scientific">Amphiprion percula</name>
    <name type="common">Orange clownfish</name>
    <name type="synonym">Lutjanus percula</name>
    <dbReference type="NCBI Taxonomy" id="161767"/>
    <lineage>
        <taxon>Eukaryota</taxon>
        <taxon>Metazoa</taxon>
        <taxon>Chordata</taxon>
        <taxon>Craniata</taxon>
        <taxon>Vertebrata</taxon>
        <taxon>Euteleostomi</taxon>
        <taxon>Actinopterygii</taxon>
        <taxon>Neopterygii</taxon>
        <taxon>Teleostei</taxon>
        <taxon>Neoteleostei</taxon>
        <taxon>Acanthomorphata</taxon>
        <taxon>Ovalentaria</taxon>
        <taxon>Pomacentridae</taxon>
        <taxon>Amphiprion</taxon>
    </lineage>
</organism>
<reference evidence="2 3" key="1">
    <citation type="submission" date="2018-03" db="EMBL/GenBank/DDBJ databases">
        <title>Finding Nemo's genes: A chromosome-scale reference assembly of the genome of the orange clownfish Amphiprion percula.</title>
        <authorList>
            <person name="Lehmann R."/>
        </authorList>
    </citation>
    <scope>NUCLEOTIDE SEQUENCE</scope>
</reference>
<dbReference type="InterPro" id="IPR052481">
    <property type="entry name" value="DZAN1"/>
</dbReference>
<name>A0A3P8TCY1_AMPPE</name>
<dbReference type="Pfam" id="PF13287">
    <property type="entry name" value="Fn3_assoc"/>
    <property type="match status" value="1"/>
</dbReference>
<reference evidence="2" key="2">
    <citation type="submission" date="2025-08" db="UniProtKB">
        <authorList>
            <consortium name="Ensembl"/>
        </authorList>
    </citation>
    <scope>IDENTIFICATION</scope>
</reference>
<sequence length="570" mass="61433">MAAGAVSAPLIIPMIQPQTSRVKNHIDTSTPVCLQSDTPGVHIFYTLDGSRPVAASRRYGEPVLLPAGRVSVRALAETSDGRQSSVVTKVFFVDQADTRMDPEVLQDTQQVSKHLEHLGTPGTPGNTCSCMLQMFLQTVTCFCSSLRLKERPVSSVCLSRCLQSVHLSRYLQSVCPSRCLQCLVLHPLDPLAWFCPRCGAVFPPFPVQRLPLAEGGQTLLFVFCNSLVPVSTAPIDEQPLEVDTQHTHLRHGHVLCVCCGSGNPAHLSSCLTCETHLQQVTPCVVCWRCGANGHLNAFYCGSCGVFLEMPSSVCLQATPSSDPTASVKVAPPTVDRSTQTVGLYYPSATELHRKEQQRAEKLSRDRRPPLTAVSPGQGYWRKQLDHVCAHLRSYAQNHAPFRALLGEPRLGQVVSAVVQEDRYEVSLTVSFMSAGREIKQVSEGHSAAEGAGYGWRSGQRHAAAPGSGTAFPSNQQPPVGHVFTVTGLFALKGVDPYCCGGDSRHALAVTMVNGHHDVLPVLVQRGADVEQESGRCNAGVRRRNATGQTALDVALSSSCSRTVSLLAAQT</sequence>
<dbReference type="PANTHER" id="PTHR16058">
    <property type="entry name" value="DOUBLE ZINC RIBBON AND ANKYRIN REPEAT-CONTAINING PROTEIN 1"/>
    <property type="match status" value="1"/>
</dbReference>
<dbReference type="PANTHER" id="PTHR16058:SF4">
    <property type="entry name" value="DOUBLE ZINC RIBBON AND ANKYRIN REPEAT-CONTAINING PROTEIN 1"/>
    <property type="match status" value="1"/>
</dbReference>